<keyword evidence="3" id="KW-0067">ATP-binding</keyword>
<dbReference type="PROSITE" id="PS51192">
    <property type="entry name" value="HELICASE_ATP_BIND_1"/>
    <property type="match status" value="1"/>
</dbReference>
<dbReference type="GO" id="GO:0003677">
    <property type="term" value="F:DNA binding"/>
    <property type="evidence" value="ECO:0007669"/>
    <property type="project" value="InterPro"/>
</dbReference>
<protein>
    <submittedName>
        <fullName evidence="3">DNA helicase/restriction enzyme</fullName>
    </submittedName>
</protein>
<reference evidence="4" key="1">
    <citation type="submission" date="2020-04" db="EMBL/GenBank/DDBJ databases">
        <authorList>
            <person name="Ma R."/>
            <person name="Lai J."/>
            <person name="Yang Y."/>
            <person name="Jiao N."/>
            <person name="Zhang R."/>
        </authorList>
    </citation>
    <scope>NUCLEOTIDE SEQUENCE [LARGE SCALE GENOMIC DNA]</scope>
</reference>
<gene>
    <name evidence="3" type="ORF">vBAcoSR7M_53</name>
</gene>
<dbReference type="InterPro" id="IPR001650">
    <property type="entry name" value="Helicase_C-like"/>
</dbReference>
<keyword evidence="3" id="KW-0547">Nucleotide-binding</keyword>
<dbReference type="PANTHER" id="PTHR47396:SF1">
    <property type="entry name" value="ATP-DEPENDENT HELICASE IRC3-RELATED"/>
    <property type="match status" value="1"/>
</dbReference>
<dbReference type="InterPro" id="IPR014001">
    <property type="entry name" value="Helicase_ATP-bd"/>
</dbReference>
<accession>A0A6M3YNF1</accession>
<evidence type="ECO:0000259" key="2">
    <source>
        <dbReference type="PROSITE" id="PS51194"/>
    </source>
</evidence>
<evidence type="ECO:0000313" key="4">
    <source>
        <dbReference type="Proteomes" id="UP000503037"/>
    </source>
</evidence>
<evidence type="ECO:0000259" key="1">
    <source>
        <dbReference type="PROSITE" id="PS51192"/>
    </source>
</evidence>
<dbReference type="SMART" id="SM00490">
    <property type="entry name" value="HELICc"/>
    <property type="match status" value="1"/>
</dbReference>
<evidence type="ECO:0000313" key="3">
    <source>
        <dbReference type="EMBL" id="QJI53375.1"/>
    </source>
</evidence>
<dbReference type="GO" id="GO:0005524">
    <property type="term" value="F:ATP binding"/>
    <property type="evidence" value="ECO:0007669"/>
    <property type="project" value="InterPro"/>
</dbReference>
<dbReference type="InterPro" id="IPR006935">
    <property type="entry name" value="Helicase/UvrB_N"/>
</dbReference>
<keyword evidence="4" id="KW-1185">Reference proteome</keyword>
<name>A0A6M3YNF1_9CAUD</name>
<dbReference type="PANTHER" id="PTHR47396">
    <property type="entry name" value="TYPE I RESTRICTION ENZYME ECOKI R PROTEIN"/>
    <property type="match status" value="1"/>
</dbReference>
<proteinExistence type="predicted"/>
<feature type="domain" description="Helicase ATP-binding" evidence="1">
    <location>
        <begin position="16"/>
        <end position="175"/>
    </location>
</feature>
<organism evidence="3 4">
    <name type="scientific">Alteromonas phage vB_AcoS-R7M</name>
    <dbReference type="NCBI Taxonomy" id="2729541"/>
    <lineage>
        <taxon>Viruses</taxon>
        <taxon>Duplodnaviria</taxon>
        <taxon>Heunggongvirae</taxon>
        <taxon>Uroviricota</taxon>
        <taxon>Caudoviricetes</taxon>
        <taxon>Queuovirinae</taxon>
        <taxon>Amoyvirus</taxon>
        <taxon>Amoyvirus R7M</taxon>
    </lineage>
</organism>
<dbReference type="InterPro" id="IPR027417">
    <property type="entry name" value="P-loop_NTPase"/>
</dbReference>
<dbReference type="Pfam" id="PF04851">
    <property type="entry name" value="ResIII"/>
    <property type="match status" value="1"/>
</dbReference>
<dbReference type="InterPro" id="IPR050742">
    <property type="entry name" value="Helicase_Restrict-Modif_Enz"/>
</dbReference>
<keyword evidence="3" id="KW-0378">Hydrolase</keyword>
<dbReference type="SMART" id="SM00487">
    <property type="entry name" value="DEXDc"/>
    <property type="match status" value="1"/>
</dbReference>
<dbReference type="Pfam" id="PF00271">
    <property type="entry name" value="Helicase_C"/>
    <property type="match status" value="1"/>
</dbReference>
<dbReference type="Proteomes" id="UP000503037">
    <property type="component" value="Segment"/>
</dbReference>
<dbReference type="EMBL" id="MT345684">
    <property type="protein sequence ID" value="QJI53375.1"/>
    <property type="molecule type" value="Genomic_DNA"/>
</dbReference>
<dbReference type="PROSITE" id="PS51194">
    <property type="entry name" value="HELICASE_CTER"/>
    <property type="match status" value="1"/>
</dbReference>
<feature type="domain" description="Helicase C-terminal" evidence="2">
    <location>
        <begin position="232"/>
        <end position="385"/>
    </location>
</feature>
<keyword evidence="3" id="KW-0347">Helicase</keyword>
<dbReference type="GO" id="GO:0016787">
    <property type="term" value="F:hydrolase activity"/>
    <property type="evidence" value="ECO:0007669"/>
    <property type="project" value="InterPro"/>
</dbReference>
<dbReference type="SUPFAM" id="SSF52540">
    <property type="entry name" value="P-loop containing nucleoside triphosphate hydrolases"/>
    <property type="match status" value="1"/>
</dbReference>
<dbReference type="Gene3D" id="3.40.50.300">
    <property type="entry name" value="P-loop containing nucleotide triphosphate hydrolases"/>
    <property type="match status" value="2"/>
</dbReference>
<dbReference type="GO" id="GO:0004386">
    <property type="term" value="F:helicase activity"/>
    <property type="evidence" value="ECO:0007669"/>
    <property type="project" value="UniProtKB-KW"/>
</dbReference>
<sequence>MKLRPYQSKAIDSVWNYFAKKDGNPLVVMPTGTGKSLVIAGFIESVLRAYGTQRIAIATHVKELVEQDYEKLLQYWPNAPAGIYSSGLNRKDLYSPVTFCGIASVYKNPQVLGKIDLLLIDEAHLVSPSDTTMYRKLIDHLMEENPYLKVIGLTATPFRLGMGYIIEEGGIFDDICYDLSSTANFNMLINEGYLLPLIPKKADFQFDLDGVSKRGGEFIPSQLQNAVDRDELTERAIMEAREVGFDRNCWLVFTTGIEHTVHTCEMLNHLGIPATLVHSNTKRFPMTDKQRDTNIEDFKAGKYRALVNGNILTTGFDHSYIDLILGLRPSGSPGLWVQMLGRGTRPVYAPGFDLETAEGRLAAIQASGVTNCLVLDFAGNTKRLGPINDPVVPPKPGMKGGEAPYKECENDKCKCYVHASVRECPYCGYQFTFMTKLKQGSGTDALIKSDMPVVEEYKVDHITYSKQQKGNNPPYVLVSYHCGLSKYTELLCVEHEGYAWKRACDWWRLRGGEGYPPKDCDEVLSAIEKMGVATSIRVWVNKRYPDILAHCFDGTHFGKEEAVQSRPKAVSEKTEKIKNVSHFKELKFEDFEDDIPF</sequence>